<keyword evidence="2" id="KW-1185">Reference proteome</keyword>
<organism evidence="1 2">
    <name type="scientific">Pisolithus tinctorius Marx 270</name>
    <dbReference type="NCBI Taxonomy" id="870435"/>
    <lineage>
        <taxon>Eukaryota</taxon>
        <taxon>Fungi</taxon>
        <taxon>Dikarya</taxon>
        <taxon>Basidiomycota</taxon>
        <taxon>Agaricomycotina</taxon>
        <taxon>Agaricomycetes</taxon>
        <taxon>Agaricomycetidae</taxon>
        <taxon>Boletales</taxon>
        <taxon>Sclerodermatineae</taxon>
        <taxon>Pisolithaceae</taxon>
        <taxon>Pisolithus</taxon>
    </lineage>
</organism>
<evidence type="ECO:0000313" key="2">
    <source>
        <dbReference type="Proteomes" id="UP000054217"/>
    </source>
</evidence>
<dbReference type="EMBL" id="KN831966">
    <property type="protein sequence ID" value="KIO05621.1"/>
    <property type="molecule type" value="Genomic_DNA"/>
</dbReference>
<reference evidence="2" key="2">
    <citation type="submission" date="2015-01" db="EMBL/GenBank/DDBJ databases">
        <title>Evolutionary Origins and Diversification of the Mycorrhizal Mutualists.</title>
        <authorList>
            <consortium name="DOE Joint Genome Institute"/>
            <consortium name="Mycorrhizal Genomics Consortium"/>
            <person name="Kohler A."/>
            <person name="Kuo A."/>
            <person name="Nagy L.G."/>
            <person name="Floudas D."/>
            <person name="Copeland A."/>
            <person name="Barry K.W."/>
            <person name="Cichocki N."/>
            <person name="Veneault-Fourrey C."/>
            <person name="LaButti K."/>
            <person name="Lindquist E.A."/>
            <person name="Lipzen A."/>
            <person name="Lundell T."/>
            <person name="Morin E."/>
            <person name="Murat C."/>
            <person name="Riley R."/>
            <person name="Ohm R."/>
            <person name="Sun H."/>
            <person name="Tunlid A."/>
            <person name="Henrissat B."/>
            <person name="Grigoriev I.V."/>
            <person name="Hibbett D.S."/>
            <person name="Martin F."/>
        </authorList>
    </citation>
    <scope>NUCLEOTIDE SEQUENCE [LARGE SCALE GENOMIC DNA]</scope>
    <source>
        <strain evidence="2">Marx 270</strain>
    </source>
</reference>
<proteinExistence type="predicted"/>
<evidence type="ECO:0000313" key="1">
    <source>
        <dbReference type="EMBL" id="KIO05621.1"/>
    </source>
</evidence>
<reference evidence="1 2" key="1">
    <citation type="submission" date="2014-04" db="EMBL/GenBank/DDBJ databases">
        <authorList>
            <consortium name="DOE Joint Genome Institute"/>
            <person name="Kuo A."/>
            <person name="Kohler A."/>
            <person name="Costa M.D."/>
            <person name="Nagy L.G."/>
            <person name="Floudas D."/>
            <person name="Copeland A."/>
            <person name="Barry K.W."/>
            <person name="Cichocki N."/>
            <person name="Veneault-Fourrey C."/>
            <person name="LaButti K."/>
            <person name="Lindquist E.A."/>
            <person name="Lipzen A."/>
            <person name="Lundell T."/>
            <person name="Morin E."/>
            <person name="Murat C."/>
            <person name="Sun H."/>
            <person name="Tunlid A."/>
            <person name="Henrissat B."/>
            <person name="Grigoriev I.V."/>
            <person name="Hibbett D.S."/>
            <person name="Martin F."/>
            <person name="Nordberg H.P."/>
            <person name="Cantor M.N."/>
            <person name="Hua S.X."/>
        </authorList>
    </citation>
    <scope>NUCLEOTIDE SEQUENCE [LARGE SCALE GENOMIC DNA]</scope>
    <source>
        <strain evidence="1 2">Marx 270</strain>
    </source>
</reference>
<dbReference type="InParanoid" id="A0A0C3PC74"/>
<gene>
    <name evidence="1" type="ORF">M404DRAFT_512850</name>
</gene>
<accession>A0A0C3PC74</accession>
<name>A0A0C3PC74_PISTI</name>
<dbReference type="HOGENOM" id="CLU_2050587_0_0_1"/>
<dbReference type="Proteomes" id="UP000054217">
    <property type="component" value="Unassembled WGS sequence"/>
</dbReference>
<dbReference type="AlphaFoldDB" id="A0A0C3PC74"/>
<sequence>MSLECRREMRCQTCSSLGQGHSTADRKAEVLKELDDGTTRYATETRSSTFGFCGLCTRRIRARMTTLVEGSQYCTFVSLRLPSTSGRRDGLGDKFYRRKPYHIELALLNFTHNIIRVYVK</sequence>
<protein>
    <submittedName>
        <fullName evidence="1">Uncharacterized protein</fullName>
    </submittedName>
</protein>